<dbReference type="AlphaFoldDB" id="I1BZQ7"/>
<dbReference type="EMBL" id="CH476735">
    <property type="protein sequence ID" value="EIE81687.1"/>
    <property type="molecule type" value="Genomic_DNA"/>
</dbReference>
<dbReference type="Proteomes" id="UP000009138">
    <property type="component" value="Unassembled WGS sequence"/>
</dbReference>
<evidence type="ECO:0000313" key="2">
    <source>
        <dbReference type="Proteomes" id="UP000009138"/>
    </source>
</evidence>
<sequence>MTPIYNKLLYPNMDEITMHFKSPQIGAESLVLLMLLCAFAKNKIKRGWLIINKILVKNLRNQLNSTKKYFDTSFINSLTTITHFMTVTESKDSTFIRNYG</sequence>
<dbReference type="VEuPathDB" id="FungiDB:RO3G_06392"/>
<reference evidence="1 2" key="1">
    <citation type="journal article" date="2009" name="PLoS Genet.">
        <title>Genomic analysis of the basal lineage fungus Rhizopus oryzae reveals a whole-genome duplication.</title>
        <authorList>
            <person name="Ma L.-J."/>
            <person name="Ibrahim A.S."/>
            <person name="Skory C."/>
            <person name="Grabherr M.G."/>
            <person name="Burger G."/>
            <person name="Butler M."/>
            <person name="Elias M."/>
            <person name="Idnurm A."/>
            <person name="Lang B.F."/>
            <person name="Sone T."/>
            <person name="Abe A."/>
            <person name="Calvo S.E."/>
            <person name="Corrochano L.M."/>
            <person name="Engels R."/>
            <person name="Fu J."/>
            <person name="Hansberg W."/>
            <person name="Kim J.-M."/>
            <person name="Kodira C.D."/>
            <person name="Koehrsen M.J."/>
            <person name="Liu B."/>
            <person name="Miranda-Saavedra D."/>
            <person name="O'Leary S."/>
            <person name="Ortiz-Castellanos L."/>
            <person name="Poulter R."/>
            <person name="Rodriguez-Romero J."/>
            <person name="Ruiz-Herrera J."/>
            <person name="Shen Y.-Q."/>
            <person name="Zeng Q."/>
            <person name="Galagan J."/>
            <person name="Birren B.W."/>
            <person name="Cuomo C.A."/>
            <person name="Wickes B.L."/>
        </authorList>
    </citation>
    <scope>NUCLEOTIDE SEQUENCE [LARGE SCALE GENOMIC DNA]</scope>
    <source>
        <strain evidence="2">RA 99-880 / ATCC MYA-4621 / FGSC 9543 / NRRL 43880</strain>
    </source>
</reference>
<organism evidence="1 2">
    <name type="scientific">Rhizopus delemar (strain RA 99-880 / ATCC MYA-4621 / FGSC 9543 / NRRL 43880)</name>
    <name type="common">Mucormycosis agent</name>
    <name type="synonym">Rhizopus arrhizus var. delemar</name>
    <dbReference type="NCBI Taxonomy" id="246409"/>
    <lineage>
        <taxon>Eukaryota</taxon>
        <taxon>Fungi</taxon>
        <taxon>Fungi incertae sedis</taxon>
        <taxon>Mucoromycota</taxon>
        <taxon>Mucoromycotina</taxon>
        <taxon>Mucoromycetes</taxon>
        <taxon>Mucorales</taxon>
        <taxon>Mucorineae</taxon>
        <taxon>Rhizopodaceae</taxon>
        <taxon>Rhizopus</taxon>
    </lineage>
</organism>
<gene>
    <name evidence="1" type="ORF">RO3G_06392</name>
</gene>
<dbReference type="InParanoid" id="I1BZQ7"/>
<accession>I1BZQ7</accession>
<keyword evidence="2" id="KW-1185">Reference proteome</keyword>
<evidence type="ECO:0000313" key="1">
    <source>
        <dbReference type="EMBL" id="EIE81687.1"/>
    </source>
</evidence>
<proteinExistence type="predicted"/>
<protein>
    <submittedName>
        <fullName evidence="1">Uncharacterized protein</fullName>
    </submittedName>
</protein>
<name>I1BZQ7_RHIO9</name>
<dbReference type="RefSeq" id="XP_067517083.1">
    <property type="nucleotide sequence ID" value="XM_067660982.1"/>
</dbReference>
<dbReference type="GeneID" id="93613363"/>